<evidence type="ECO:0000313" key="3">
    <source>
        <dbReference type="Proteomes" id="UP000094819"/>
    </source>
</evidence>
<feature type="compositionally biased region" description="Basic residues" evidence="1">
    <location>
        <begin position="341"/>
        <end position="351"/>
    </location>
</feature>
<dbReference type="EMBL" id="AWGH01000005">
    <property type="protein sequence ID" value="ODO03478.1"/>
    <property type="molecule type" value="Genomic_DNA"/>
</dbReference>
<protein>
    <submittedName>
        <fullName evidence="2">Uncharacterized protein</fullName>
    </submittedName>
</protein>
<dbReference type="AlphaFoldDB" id="A0A1E3JRG7"/>
<accession>A0A1E3JRG7</accession>
<feature type="region of interest" description="Disordered" evidence="1">
    <location>
        <begin position="1"/>
        <end position="141"/>
    </location>
</feature>
<organism evidence="2 3">
    <name type="scientific">Cryptococcus wingfieldii CBS 7118</name>
    <dbReference type="NCBI Taxonomy" id="1295528"/>
    <lineage>
        <taxon>Eukaryota</taxon>
        <taxon>Fungi</taxon>
        <taxon>Dikarya</taxon>
        <taxon>Basidiomycota</taxon>
        <taxon>Agaricomycotina</taxon>
        <taxon>Tremellomycetes</taxon>
        <taxon>Tremellales</taxon>
        <taxon>Cryptococcaceae</taxon>
        <taxon>Cryptococcus</taxon>
    </lineage>
</organism>
<proteinExistence type="predicted"/>
<reference evidence="2 3" key="1">
    <citation type="submission" date="2016-06" db="EMBL/GenBank/DDBJ databases">
        <title>Evolution of pathogenesis and genome organization in the Tremellales.</title>
        <authorList>
            <person name="Cuomo C."/>
            <person name="Litvintseva A."/>
            <person name="Heitman J."/>
            <person name="Chen Y."/>
            <person name="Sun S."/>
            <person name="Springer D."/>
            <person name="Dromer F."/>
            <person name="Young S."/>
            <person name="Zeng Q."/>
            <person name="Chapman S."/>
            <person name="Gujja S."/>
            <person name="Saif S."/>
            <person name="Birren B."/>
        </authorList>
    </citation>
    <scope>NUCLEOTIDE SEQUENCE [LARGE SCALE GENOMIC DNA]</scope>
    <source>
        <strain evidence="2 3">CBS 7118</strain>
    </source>
</reference>
<name>A0A1E3JRG7_9TREE</name>
<keyword evidence="3" id="KW-1185">Reference proteome</keyword>
<feature type="compositionally biased region" description="Basic and acidic residues" evidence="1">
    <location>
        <begin position="61"/>
        <end position="73"/>
    </location>
</feature>
<feature type="compositionally biased region" description="Polar residues" evidence="1">
    <location>
        <begin position="197"/>
        <end position="211"/>
    </location>
</feature>
<sequence>MSPAKRSLHSNHLATPPRDISPTPSLDSAKSDVILTPAQNASGGSPLVRSPSADTVVSGDLHADSRQIEEPLKAHKKPHFWRLTPSPSPSRTLVSLAERLEGQDIDMEDAQPPSPEQTPPPLPKPVELEDSSKPSVESRASLPTVDPRLKLYPFVLPPGLWVTKSQPDASGVEHETRPLLPLKPVASSSPVDPCTPASPSSRVLQDPSLSTNHSTFHIPSPLLKHSPTASLHLSSTAPYPGESEKQGQLVWLDLKTAYHLRRGGCITVRNFEGRAKTVFGPVLAKKALGRRVIVKREAIGLGHLGAMQARRRSASGREAAQREAVFRALMPANPKGQRGPRGPRKRASVKV</sequence>
<feature type="region of interest" description="Disordered" evidence="1">
    <location>
        <begin position="330"/>
        <end position="351"/>
    </location>
</feature>
<dbReference type="RefSeq" id="XP_019033529.1">
    <property type="nucleotide sequence ID" value="XM_019174477.1"/>
</dbReference>
<feature type="compositionally biased region" description="Pro residues" evidence="1">
    <location>
        <begin position="112"/>
        <end position="124"/>
    </location>
</feature>
<comment type="caution">
    <text evidence="2">The sequence shown here is derived from an EMBL/GenBank/DDBJ whole genome shotgun (WGS) entry which is preliminary data.</text>
</comment>
<evidence type="ECO:0000313" key="2">
    <source>
        <dbReference type="EMBL" id="ODO03478.1"/>
    </source>
</evidence>
<evidence type="ECO:0000256" key="1">
    <source>
        <dbReference type="SAM" id="MobiDB-lite"/>
    </source>
</evidence>
<dbReference type="Proteomes" id="UP000094819">
    <property type="component" value="Unassembled WGS sequence"/>
</dbReference>
<feature type="region of interest" description="Disordered" evidence="1">
    <location>
        <begin position="182"/>
        <end position="211"/>
    </location>
</feature>
<dbReference type="GeneID" id="30191538"/>
<dbReference type="OrthoDB" id="2573730at2759"/>
<gene>
    <name evidence="2" type="ORF">L198_02325</name>
</gene>